<organism evidence="1 2">
    <name type="scientific">Cohnella faecalis</name>
    <dbReference type="NCBI Taxonomy" id="2315694"/>
    <lineage>
        <taxon>Bacteria</taxon>
        <taxon>Bacillati</taxon>
        <taxon>Bacillota</taxon>
        <taxon>Bacilli</taxon>
        <taxon>Bacillales</taxon>
        <taxon>Paenibacillaceae</taxon>
        <taxon>Cohnella</taxon>
    </lineage>
</organism>
<gene>
    <name evidence="1" type="ORF">D3H35_04700</name>
</gene>
<sequence>MREWEPESWRREWTATRGPLAVFIHTPLCGTCKLARKMLDVVREVLPEAPLVAANLNAMPSLLSYFGLKAFRACL</sequence>
<evidence type="ECO:0000313" key="1">
    <source>
        <dbReference type="EMBL" id="RIE04780.1"/>
    </source>
</evidence>
<name>A0A398CRK1_9BACL</name>
<evidence type="ECO:0000313" key="2">
    <source>
        <dbReference type="Proteomes" id="UP000266340"/>
    </source>
</evidence>
<dbReference type="OrthoDB" id="5784238at2"/>
<dbReference type="RefSeq" id="WP_119147980.1">
    <property type="nucleotide sequence ID" value="NZ_QXJM01000023.1"/>
</dbReference>
<accession>A0A398CRK1</accession>
<dbReference type="SUPFAM" id="SSF52833">
    <property type="entry name" value="Thioredoxin-like"/>
    <property type="match status" value="1"/>
</dbReference>
<dbReference type="AlphaFoldDB" id="A0A398CRK1"/>
<comment type="caution">
    <text evidence="1">The sequence shown here is derived from an EMBL/GenBank/DDBJ whole genome shotgun (WGS) entry which is preliminary data.</text>
</comment>
<reference evidence="1 2" key="1">
    <citation type="submission" date="2018-09" db="EMBL/GenBank/DDBJ databases">
        <title>Cohnella cavernae sp. nov., isolated from a karst cave.</title>
        <authorList>
            <person name="Zhu H."/>
        </authorList>
    </citation>
    <scope>NUCLEOTIDE SEQUENCE [LARGE SCALE GENOMIC DNA]</scope>
    <source>
        <strain evidence="1 2">K2E09-144</strain>
    </source>
</reference>
<dbReference type="EMBL" id="QXJM01000023">
    <property type="protein sequence ID" value="RIE04780.1"/>
    <property type="molecule type" value="Genomic_DNA"/>
</dbReference>
<dbReference type="Proteomes" id="UP000266340">
    <property type="component" value="Unassembled WGS sequence"/>
</dbReference>
<keyword evidence="2" id="KW-1185">Reference proteome</keyword>
<evidence type="ECO:0008006" key="3">
    <source>
        <dbReference type="Google" id="ProtNLM"/>
    </source>
</evidence>
<protein>
    <recommendedName>
        <fullName evidence="3">Thioredoxin</fullName>
    </recommendedName>
</protein>
<proteinExistence type="predicted"/>
<dbReference type="InterPro" id="IPR036249">
    <property type="entry name" value="Thioredoxin-like_sf"/>
</dbReference>